<proteinExistence type="predicted"/>
<protein>
    <submittedName>
        <fullName evidence="2">Uncharacterized protein</fullName>
    </submittedName>
</protein>
<comment type="caution">
    <text evidence="2">The sequence shown here is derived from an EMBL/GenBank/DDBJ whole genome shotgun (WGS) entry which is preliminary data.</text>
</comment>
<sequence length="85" mass="9536">MDLDPDLPDPNFEGPELEEPDWDDLEGAEITPDSVPENGDFRYEEDEDAIEPLGEDDDNPYQNSDEALPDDDEEAAIKRDLSAPD</sequence>
<evidence type="ECO:0000313" key="3">
    <source>
        <dbReference type="Proteomes" id="UP000601789"/>
    </source>
</evidence>
<keyword evidence="3" id="KW-1185">Reference proteome</keyword>
<name>A0ABS0SEH0_9HYPH</name>
<dbReference type="EMBL" id="JADGMQ010000010">
    <property type="protein sequence ID" value="MBI1621675.1"/>
    <property type="molecule type" value="Genomic_DNA"/>
</dbReference>
<gene>
    <name evidence="2" type="ORF">IOD40_13520</name>
</gene>
<feature type="compositionally biased region" description="Acidic residues" evidence="1">
    <location>
        <begin position="15"/>
        <end position="27"/>
    </location>
</feature>
<feature type="region of interest" description="Disordered" evidence="1">
    <location>
        <begin position="1"/>
        <end position="85"/>
    </location>
</feature>
<feature type="compositionally biased region" description="Basic and acidic residues" evidence="1">
    <location>
        <begin position="75"/>
        <end position="85"/>
    </location>
</feature>
<accession>A0ABS0SEH0</accession>
<dbReference type="Proteomes" id="UP000601789">
    <property type="component" value="Unassembled WGS sequence"/>
</dbReference>
<feature type="compositionally biased region" description="Acidic residues" evidence="1">
    <location>
        <begin position="43"/>
        <end position="59"/>
    </location>
</feature>
<reference evidence="2 3" key="1">
    <citation type="submission" date="2020-10" db="EMBL/GenBank/DDBJ databases">
        <title>Aquamicrobium zhengzhouensis sp. nov., a exopolysaccharide producing bacterium isolated from farmland soil.</title>
        <authorList>
            <person name="Wang X."/>
        </authorList>
    </citation>
    <scope>NUCLEOTIDE SEQUENCE [LARGE SCALE GENOMIC DNA]</scope>
    <source>
        <strain evidence="3">cd-1</strain>
    </source>
</reference>
<organism evidence="2 3">
    <name type="scientific">Aquamicrobium zhengzhouense</name>
    <dbReference type="NCBI Taxonomy" id="2781738"/>
    <lineage>
        <taxon>Bacteria</taxon>
        <taxon>Pseudomonadati</taxon>
        <taxon>Pseudomonadota</taxon>
        <taxon>Alphaproteobacteria</taxon>
        <taxon>Hyphomicrobiales</taxon>
        <taxon>Phyllobacteriaceae</taxon>
        <taxon>Aquamicrobium</taxon>
    </lineage>
</organism>
<evidence type="ECO:0000256" key="1">
    <source>
        <dbReference type="SAM" id="MobiDB-lite"/>
    </source>
</evidence>
<evidence type="ECO:0000313" key="2">
    <source>
        <dbReference type="EMBL" id="MBI1621675.1"/>
    </source>
</evidence>